<dbReference type="InterPro" id="IPR028998">
    <property type="entry name" value="RimP_C"/>
</dbReference>
<dbReference type="InterPro" id="IPR035956">
    <property type="entry name" value="RimP_N_sf"/>
</dbReference>
<proteinExistence type="inferred from homology"/>
<organism evidence="6 7">
    <name type="scientific">Sulfurisoma sediminicola</name>
    <dbReference type="NCBI Taxonomy" id="1381557"/>
    <lineage>
        <taxon>Bacteria</taxon>
        <taxon>Pseudomonadati</taxon>
        <taxon>Pseudomonadota</taxon>
        <taxon>Betaproteobacteria</taxon>
        <taxon>Nitrosomonadales</taxon>
        <taxon>Sterolibacteriaceae</taxon>
        <taxon>Sulfurisoma</taxon>
    </lineage>
</organism>
<feature type="domain" description="Ribosome maturation factor RimP N-terminal" evidence="4">
    <location>
        <begin position="6"/>
        <end position="77"/>
    </location>
</feature>
<dbReference type="Pfam" id="PF17384">
    <property type="entry name" value="DUF150_C"/>
    <property type="match status" value="1"/>
</dbReference>
<dbReference type="OrthoDB" id="9805006at2"/>
<accession>A0A497XCM6</accession>
<dbReference type="PANTHER" id="PTHR33867">
    <property type="entry name" value="RIBOSOME MATURATION FACTOR RIMP"/>
    <property type="match status" value="1"/>
</dbReference>
<evidence type="ECO:0000256" key="2">
    <source>
        <dbReference type="ARBA" id="ARBA00022517"/>
    </source>
</evidence>
<dbReference type="CDD" id="cd01734">
    <property type="entry name" value="YlxS_C"/>
    <property type="match status" value="1"/>
</dbReference>
<reference evidence="6 7" key="1">
    <citation type="submission" date="2018-10" db="EMBL/GenBank/DDBJ databases">
        <title>Genomic Encyclopedia of Type Strains, Phase IV (KMG-IV): sequencing the most valuable type-strain genomes for metagenomic binning, comparative biology and taxonomic classification.</title>
        <authorList>
            <person name="Goeker M."/>
        </authorList>
    </citation>
    <scope>NUCLEOTIDE SEQUENCE [LARGE SCALE GENOMIC DNA]</scope>
    <source>
        <strain evidence="6 7">DSM 26916</strain>
    </source>
</reference>
<dbReference type="InterPro" id="IPR003728">
    <property type="entry name" value="Ribosome_maturation_RimP"/>
</dbReference>
<dbReference type="Proteomes" id="UP000268908">
    <property type="component" value="Unassembled WGS sequence"/>
</dbReference>
<dbReference type="InterPro" id="IPR028989">
    <property type="entry name" value="RimP_N"/>
</dbReference>
<dbReference type="GO" id="GO:0005829">
    <property type="term" value="C:cytosol"/>
    <property type="evidence" value="ECO:0007669"/>
    <property type="project" value="TreeGrafter"/>
</dbReference>
<dbReference type="HAMAP" id="MF_01077">
    <property type="entry name" value="RimP"/>
    <property type="match status" value="1"/>
</dbReference>
<keyword evidence="2 3" id="KW-0690">Ribosome biogenesis</keyword>
<dbReference type="AlphaFoldDB" id="A0A497XCM6"/>
<evidence type="ECO:0000313" key="7">
    <source>
        <dbReference type="Proteomes" id="UP000268908"/>
    </source>
</evidence>
<keyword evidence="1 3" id="KW-0963">Cytoplasm</keyword>
<comment type="similarity">
    <text evidence="3">Belongs to the RimP family.</text>
</comment>
<evidence type="ECO:0000259" key="4">
    <source>
        <dbReference type="Pfam" id="PF02576"/>
    </source>
</evidence>
<comment type="function">
    <text evidence="3">Required for maturation of 30S ribosomal subunits.</text>
</comment>
<dbReference type="Pfam" id="PF02576">
    <property type="entry name" value="RimP_N"/>
    <property type="match status" value="1"/>
</dbReference>
<dbReference type="RefSeq" id="WP_121242200.1">
    <property type="nucleotide sequence ID" value="NZ_BHVV01000006.1"/>
</dbReference>
<feature type="domain" description="Ribosome maturation factor RimP C-terminal" evidence="5">
    <location>
        <begin position="80"/>
        <end position="153"/>
    </location>
</feature>
<dbReference type="NCBIfam" id="NF000929">
    <property type="entry name" value="PRK00092.2-1"/>
    <property type="match status" value="1"/>
</dbReference>
<evidence type="ECO:0000256" key="1">
    <source>
        <dbReference type="ARBA" id="ARBA00022490"/>
    </source>
</evidence>
<evidence type="ECO:0000313" key="6">
    <source>
        <dbReference type="EMBL" id="RLJ64681.1"/>
    </source>
</evidence>
<comment type="caution">
    <text evidence="6">The sequence shown here is derived from an EMBL/GenBank/DDBJ whole genome shotgun (WGS) entry which is preliminary data.</text>
</comment>
<keyword evidence="7" id="KW-1185">Reference proteome</keyword>
<comment type="subcellular location">
    <subcellularLocation>
        <location evidence="3">Cytoplasm</location>
    </subcellularLocation>
</comment>
<dbReference type="SUPFAM" id="SSF75420">
    <property type="entry name" value="YhbC-like, N-terminal domain"/>
    <property type="match status" value="1"/>
</dbReference>
<dbReference type="EMBL" id="RCCI01000005">
    <property type="protein sequence ID" value="RLJ64681.1"/>
    <property type="molecule type" value="Genomic_DNA"/>
</dbReference>
<dbReference type="InterPro" id="IPR036847">
    <property type="entry name" value="RimP_C_sf"/>
</dbReference>
<sequence>MQLDDLIDKAVSGLGYECVDFETSPRGRLLRVFIDKPDDEKGVTIDDCVAVSNHLTRLFAVENVDFDRLEVSSPGMDRPLKKPADFARFAGHEAQFKLRVAVGNQRNFSGVILGLREGDQPDEGAGAVAIKVGDAEHVFAFDAIEKARLVPKF</sequence>
<protein>
    <recommendedName>
        <fullName evidence="3">Ribosome maturation factor RimP</fullName>
    </recommendedName>
</protein>
<dbReference type="Gene3D" id="3.30.300.70">
    <property type="entry name" value="RimP-like superfamily, N-terminal"/>
    <property type="match status" value="1"/>
</dbReference>
<dbReference type="GO" id="GO:0000028">
    <property type="term" value="P:ribosomal small subunit assembly"/>
    <property type="evidence" value="ECO:0007669"/>
    <property type="project" value="TreeGrafter"/>
</dbReference>
<name>A0A497XCM6_9PROT</name>
<evidence type="ECO:0000259" key="5">
    <source>
        <dbReference type="Pfam" id="PF17384"/>
    </source>
</evidence>
<evidence type="ECO:0000256" key="3">
    <source>
        <dbReference type="HAMAP-Rule" id="MF_01077"/>
    </source>
</evidence>
<gene>
    <name evidence="3" type="primary">rimP</name>
    <name evidence="6" type="ORF">DFR35_1322</name>
</gene>
<dbReference type="SUPFAM" id="SSF74942">
    <property type="entry name" value="YhbC-like, C-terminal domain"/>
    <property type="match status" value="1"/>
</dbReference>
<dbReference type="GO" id="GO:0006412">
    <property type="term" value="P:translation"/>
    <property type="evidence" value="ECO:0007669"/>
    <property type="project" value="TreeGrafter"/>
</dbReference>
<dbReference type="PANTHER" id="PTHR33867:SF1">
    <property type="entry name" value="RIBOSOME MATURATION FACTOR RIMP"/>
    <property type="match status" value="1"/>
</dbReference>